<keyword evidence="8" id="KW-1185">Reference proteome</keyword>
<dbReference type="InterPro" id="IPR003593">
    <property type="entry name" value="AAA+_ATPase"/>
</dbReference>
<dbReference type="Gene3D" id="1.10.8.60">
    <property type="match status" value="1"/>
</dbReference>
<dbReference type="InterPro" id="IPR050221">
    <property type="entry name" value="26S_Proteasome_ATPase"/>
</dbReference>
<organism evidence="7 8">
    <name type="scientific">Chloropicon roscoffensis</name>
    <dbReference type="NCBI Taxonomy" id="1461544"/>
    <lineage>
        <taxon>Eukaryota</taxon>
        <taxon>Viridiplantae</taxon>
        <taxon>Chlorophyta</taxon>
        <taxon>Chloropicophyceae</taxon>
        <taxon>Chloropicales</taxon>
        <taxon>Chloropicaceae</taxon>
        <taxon>Chloropicon</taxon>
    </lineage>
</organism>
<keyword evidence="2 4" id="KW-0547">Nucleotide-binding</keyword>
<dbReference type="GO" id="GO:0016887">
    <property type="term" value="F:ATP hydrolysis activity"/>
    <property type="evidence" value="ECO:0007669"/>
    <property type="project" value="InterPro"/>
</dbReference>
<evidence type="ECO:0000313" key="8">
    <source>
        <dbReference type="Proteomes" id="UP001472866"/>
    </source>
</evidence>
<dbReference type="InterPro" id="IPR027417">
    <property type="entry name" value="P-loop_NTPase"/>
</dbReference>
<evidence type="ECO:0000256" key="2">
    <source>
        <dbReference type="ARBA" id="ARBA00022741"/>
    </source>
</evidence>
<comment type="similarity">
    <text evidence="1 4">Belongs to the AAA ATPase family.</text>
</comment>
<dbReference type="PROSITE" id="PS00674">
    <property type="entry name" value="AAA"/>
    <property type="match status" value="1"/>
</dbReference>
<name>A0AAX4P2C7_9CHLO</name>
<evidence type="ECO:0000256" key="1">
    <source>
        <dbReference type="ARBA" id="ARBA00006914"/>
    </source>
</evidence>
<dbReference type="Gene3D" id="3.40.50.300">
    <property type="entry name" value="P-loop containing nucleotide triphosphate hydrolases"/>
    <property type="match status" value="1"/>
</dbReference>
<proteinExistence type="inferred from homology"/>
<dbReference type="GO" id="GO:0005524">
    <property type="term" value="F:ATP binding"/>
    <property type="evidence" value="ECO:0007669"/>
    <property type="project" value="UniProtKB-KW"/>
</dbReference>
<dbReference type="PANTHER" id="PTHR23073">
    <property type="entry name" value="26S PROTEASOME REGULATORY SUBUNIT"/>
    <property type="match status" value="1"/>
</dbReference>
<dbReference type="Proteomes" id="UP001472866">
    <property type="component" value="Chromosome 02"/>
</dbReference>
<dbReference type="CDD" id="cd19481">
    <property type="entry name" value="RecA-like_protease"/>
    <property type="match status" value="1"/>
</dbReference>
<sequence>MAPNGGSWERWWRPPPRLKLAGLGLRAGALAFLFQQSLRSDCEPQSKDDDALKSARNRILKPWRSRPSSADERDADTAPPLISLKGGKVLSVRFPLRNGADVPAILVESIEALASKSKTPWVVEPFNSPVAKQLSFQPAAPSRGGLRMVLFTPVAGYGAKEVEFIKESDGGHLSDREVKVILNVLALSGEGAAQVRGGRRDRERIGKRGPAPREPSPSPPAEAVSAESAAVEELASLGARVHGPRGDGSGERALRLLREGKFDELWGTIAGYEPQKRQIEDSLLLNLLDPSTLNRISAGTREHLQASGLPKAVLFDGPPGTGKTSTARALASMAVVPLVYVPIESITSKYYGESEKILSRIFALSSQFEGGCILFLDEIDALVTTREQDMHDASRRILGVLLKEIDGFEASNVVVIAATNRKRDLDPALLSRFEFGVTFGLPDEQCRGKILEKYAKHLKREENSHLASLTAGFAGRDLVLLCVQAERRWASKIVRREVREWSLPPLQAYADAVRQRTESK</sequence>
<protein>
    <submittedName>
        <fullName evidence="7">P-loop-containing nucleoside triphosphate hydrolase</fullName>
    </submittedName>
</protein>
<keyword evidence="7" id="KW-0378">Hydrolase</keyword>
<feature type="domain" description="AAA+ ATPase" evidence="6">
    <location>
        <begin position="309"/>
        <end position="443"/>
    </location>
</feature>
<evidence type="ECO:0000313" key="7">
    <source>
        <dbReference type="EMBL" id="WZN60225.1"/>
    </source>
</evidence>
<dbReference type="AlphaFoldDB" id="A0AAX4P2C7"/>
<feature type="region of interest" description="Disordered" evidence="5">
    <location>
        <begin position="193"/>
        <end position="225"/>
    </location>
</feature>
<dbReference type="InterPro" id="IPR003959">
    <property type="entry name" value="ATPase_AAA_core"/>
</dbReference>
<reference evidence="7 8" key="1">
    <citation type="submission" date="2024-03" db="EMBL/GenBank/DDBJ databases">
        <title>Complete genome sequence of the green alga Chloropicon roscoffensis RCC1871.</title>
        <authorList>
            <person name="Lemieux C."/>
            <person name="Pombert J.-F."/>
            <person name="Otis C."/>
            <person name="Turmel M."/>
        </authorList>
    </citation>
    <scope>NUCLEOTIDE SEQUENCE [LARGE SCALE GENOMIC DNA]</scope>
    <source>
        <strain evidence="7 8">RCC1871</strain>
    </source>
</reference>
<dbReference type="SMART" id="SM00382">
    <property type="entry name" value="AAA"/>
    <property type="match status" value="1"/>
</dbReference>
<dbReference type="Pfam" id="PF00004">
    <property type="entry name" value="AAA"/>
    <property type="match status" value="1"/>
</dbReference>
<evidence type="ECO:0000259" key="6">
    <source>
        <dbReference type="SMART" id="SM00382"/>
    </source>
</evidence>
<keyword evidence="3 4" id="KW-0067">ATP-binding</keyword>
<gene>
    <name evidence="7" type="ORF">HKI87_02g17540</name>
</gene>
<accession>A0AAX4P2C7</accession>
<dbReference type="SUPFAM" id="SSF52540">
    <property type="entry name" value="P-loop containing nucleoside triphosphate hydrolases"/>
    <property type="match status" value="1"/>
</dbReference>
<dbReference type="EMBL" id="CP151502">
    <property type="protein sequence ID" value="WZN60225.1"/>
    <property type="molecule type" value="Genomic_DNA"/>
</dbReference>
<dbReference type="InterPro" id="IPR003960">
    <property type="entry name" value="ATPase_AAA_CS"/>
</dbReference>
<evidence type="ECO:0000256" key="4">
    <source>
        <dbReference type="RuleBase" id="RU003651"/>
    </source>
</evidence>
<evidence type="ECO:0000256" key="3">
    <source>
        <dbReference type="ARBA" id="ARBA00022840"/>
    </source>
</evidence>
<evidence type="ECO:0000256" key="5">
    <source>
        <dbReference type="SAM" id="MobiDB-lite"/>
    </source>
</evidence>